<evidence type="ECO:0000313" key="6">
    <source>
        <dbReference type="EMBL" id="CAE0063232.1"/>
    </source>
</evidence>
<dbReference type="PANTHER" id="PTHR13049:SF2">
    <property type="entry name" value="COILED-COIL DOMAIN-CONTAINING PROTEIN 25"/>
    <property type="match status" value="1"/>
</dbReference>
<dbReference type="InterPro" id="IPR039730">
    <property type="entry name" value="Jlp2/Ccd25"/>
</dbReference>
<gene>
    <name evidence="4" type="ORF">RMAR00112_LOCUS31293</name>
    <name evidence="5" type="ORF">RMAR00112_LOCUS31298</name>
    <name evidence="6" type="ORF">RMAR00112_LOCUS31304</name>
    <name evidence="7" type="ORF">RMAR00112_LOCUS31306</name>
</gene>
<dbReference type="InterPro" id="IPR008532">
    <property type="entry name" value="NFACT_RNA-bd"/>
</dbReference>
<accession>A0A7S3A7Z8</accession>
<dbReference type="EMBL" id="HBHW01040731">
    <property type="protein sequence ID" value="CAE0063234.1"/>
    <property type="molecule type" value="Transcribed_RNA"/>
</dbReference>
<feature type="domain" description="NFACT RNA-binding" evidence="3">
    <location>
        <begin position="5"/>
        <end position="56"/>
    </location>
</feature>
<evidence type="ECO:0000313" key="5">
    <source>
        <dbReference type="EMBL" id="CAE0063226.1"/>
    </source>
</evidence>
<evidence type="ECO:0000256" key="2">
    <source>
        <dbReference type="SAM" id="MobiDB-lite"/>
    </source>
</evidence>
<organism evidence="6">
    <name type="scientific">Rhodosorus marinus</name>
    <dbReference type="NCBI Taxonomy" id="101924"/>
    <lineage>
        <taxon>Eukaryota</taxon>
        <taxon>Rhodophyta</taxon>
        <taxon>Stylonematophyceae</taxon>
        <taxon>Stylonematales</taxon>
        <taxon>Stylonemataceae</taxon>
        <taxon>Rhodosorus</taxon>
    </lineage>
</organism>
<feature type="compositionally biased region" description="Basic and acidic residues" evidence="2">
    <location>
        <begin position="99"/>
        <end position="145"/>
    </location>
</feature>
<protein>
    <recommendedName>
        <fullName evidence="3">NFACT RNA-binding domain-containing protein</fullName>
    </recommendedName>
</protein>
<dbReference type="EMBL" id="HBHW01040718">
    <property type="protein sequence ID" value="CAE0063221.1"/>
    <property type="molecule type" value="Transcribed_RNA"/>
</dbReference>
<reference evidence="6" key="1">
    <citation type="submission" date="2021-01" db="EMBL/GenBank/DDBJ databases">
        <authorList>
            <person name="Corre E."/>
            <person name="Pelletier E."/>
            <person name="Niang G."/>
            <person name="Scheremetjew M."/>
            <person name="Finn R."/>
            <person name="Kale V."/>
            <person name="Holt S."/>
            <person name="Cochrane G."/>
            <person name="Meng A."/>
            <person name="Brown T."/>
            <person name="Cohen L."/>
        </authorList>
    </citation>
    <scope>NUCLEOTIDE SEQUENCE</scope>
    <source>
        <strain evidence="6">CCMP 769</strain>
    </source>
</reference>
<evidence type="ECO:0000313" key="4">
    <source>
        <dbReference type="EMBL" id="CAE0063221.1"/>
    </source>
</evidence>
<evidence type="ECO:0000313" key="7">
    <source>
        <dbReference type="EMBL" id="CAE0063234.1"/>
    </source>
</evidence>
<evidence type="ECO:0000256" key="1">
    <source>
        <dbReference type="ARBA" id="ARBA00008998"/>
    </source>
</evidence>
<name>A0A7S3A7Z8_9RHOD</name>
<dbReference type="EMBL" id="HBHW01040729">
    <property type="protein sequence ID" value="CAE0063232.1"/>
    <property type="molecule type" value="Transcribed_RNA"/>
</dbReference>
<sequence length="156" mass="18653">MTLDDIPEQVLTDCAQLVKHNSIEGNKQNNVGVVYTMWSNLKKTGDMDVGQVGFYDQKAVRKITVAKRENEIVNRLNKTKREEFPKLADEKEKRLKEVQRRIHEQARQREREEKKLREQQQAEKAARSYDRIHKEEDMTTNKEYEGDYNQYEEEFM</sequence>
<evidence type="ECO:0000259" key="3">
    <source>
        <dbReference type="Pfam" id="PF05670"/>
    </source>
</evidence>
<dbReference type="PANTHER" id="PTHR13049">
    <property type="entry name" value="DUF814-RELATED"/>
    <property type="match status" value="1"/>
</dbReference>
<comment type="similarity">
    <text evidence="1">Belongs to the CCDC25 family.</text>
</comment>
<feature type="region of interest" description="Disordered" evidence="2">
    <location>
        <begin position="99"/>
        <end position="156"/>
    </location>
</feature>
<dbReference type="Pfam" id="PF05670">
    <property type="entry name" value="NFACT-R_1"/>
    <property type="match status" value="1"/>
</dbReference>
<proteinExistence type="inferred from homology"/>
<dbReference type="AlphaFoldDB" id="A0A7S3A7Z8"/>
<dbReference type="EMBL" id="HBHW01040723">
    <property type="protein sequence ID" value="CAE0063226.1"/>
    <property type="molecule type" value="Transcribed_RNA"/>
</dbReference>